<evidence type="ECO:0000256" key="3">
    <source>
        <dbReference type="PROSITE-ProRule" id="PRU00023"/>
    </source>
</evidence>
<dbReference type="Proteomes" id="UP000756921">
    <property type="component" value="Unassembled WGS sequence"/>
</dbReference>
<reference evidence="4" key="1">
    <citation type="journal article" date="2020" name="Mol. Plant Microbe Interact.">
        <title>Genome Sequence of the Biocontrol Agent Coniothyrium minitans strain Conio (IMI 134523).</title>
        <authorList>
            <person name="Patel D."/>
            <person name="Shittu T.A."/>
            <person name="Baroncelli R."/>
            <person name="Muthumeenakshi S."/>
            <person name="Osborne T.H."/>
            <person name="Janganan T.K."/>
            <person name="Sreenivasaprasad S."/>
        </authorList>
    </citation>
    <scope>NUCLEOTIDE SEQUENCE</scope>
    <source>
        <strain evidence="4">Conio</strain>
    </source>
</reference>
<dbReference type="PANTHER" id="PTHR24134">
    <property type="entry name" value="ANKYRIN REPEAT-CONTAINING PROTEIN DDB_G0279043"/>
    <property type="match status" value="1"/>
</dbReference>
<sequence length="250" mass="28508">MMEVEVAPAAMRHPPYLSDSSLRRRAVRTHPSYRHANLEEAMRDQDMDEIGLRLTNGEDVNQYWPYLIYRLAISPLLVEFFFSKHLEIARLCLDFGADVNVLKSWNGQSALMIAIHFGNLDVAKLLILNGAMVSYPPPDSNRTALHRCVRLAVSGCATDALEIMELLFQHGANPNQTDRTGETLLHKLLIDAWLKRDNMSCMKKLAPVVVSLVEHGAYMPKTLNEKYIVGNQVWQIVQRIHHSRTWMNFG</sequence>
<name>A0A9P6GI98_9PLEO</name>
<feature type="repeat" description="ANK" evidence="3">
    <location>
        <begin position="106"/>
        <end position="138"/>
    </location>
</feature>
<keyword evidence="5" id="KW-1185">Reference proteome</keyword>
<evidence type="ECO:0000256" key="1">
    <source>
        <dbReference type="ARBA" id="ARBA00022737"/>
    </source>
</evidence>
<keyword evidence="1" id="KW-0677">Repeat</keyword>
<dbReference type="EMBL" id="WJXW01000005">
    <property type="protein sequence ID" value="KAF9736146.1"/>
    <property type="molecule type" value="Genomic_DNA"/>
</dbReference>
<evidence type="ECO:0000313" key="4">
    <source>
        <dbReference type="EMBL" id="KAF9736146.1"/>
    </source>
</evidence>
<dbReference type="SMART" id="SM00248">
    <property type="entry name" value="ANK"/>
    <property type="match status" value="3"/>
</dbReference>
<dbReference type="AlphaFoldDB" id="A0A9P6GI98"/>
<keyword evidence="2 3" id="KW-0040">ANK repeat</keyword>
<comment type="caution">
    <text evidence="4">The sequence shown here is derived from an EMBL/GenBank/DDBJ whole genome shotgun (WGS) entry which is preliminary data.</text>
</comment>
<dbReference type="OrthoDB" id="194358at2759"/>
<evidence type="ECO:0000313" key="5">
    <source>
        <dbReference type="Proteomes" id="UP000756921"/>
    </source>
</evidence>
<dbReference type="SUPFAM" id="SSF48403">
    <property type="entry name" value="Ankyrin repeat"/>
    <property type="match status" value="1"/>
</dbReference>
<dbReference type="PANTHER" id="PTHR24134:SF9">
    <property type="entry name" value="ANKYRIN REPEAT AND SOCS BOX PROTEIN 8"/>
    <property type="match status" value="1"/>
</dbReference>
<organism evidence="4 5">
    <name type="scientific">Paraphaeosphaeria minitans</name>
    <dbReference type="NCBI Taxonomy" id="565426"/>
    <lineage>
        <taxon>Eukaryota</taxon>
        <taxon>Fungi</taxon>
        <taxon>Dikarya</taxon>
        <taxon>Ascomycota</taxon>
        <taxon>Pezizomycotina</taxon>
        <taxon>Dothideomycetes</taxon>
        <taxon>Pleosporomycetidae</taxon>
        <taxon>Pleosporales</taxon>
        <taxon>Massarineae</taxon>
        <taxon>Didymosphaeriaceae</taxon>
        <taxon>Paraphaeosphaeria</taxon>
    </lineage>
</organism>
<evidence type="ECO:0000256" key="2">
    <source>
        <dbReference type="ARBA" id="ARBA00023043"/>
    </source>
</evidence>
<accession>A0A9P6GI98</accession>
<dbReference type="Gene3D" id="1.25.40.20">
    <property type="entry name" value="Ankyrin repeat-containing domain"/>
    <property type="match status" value="1"/>
</dbReference>
<dbReference type="InterPro" id="IPR002110">
    <property type="entry name" value="Ankyrin_rpt"/>
</dbReference>
<dbReference type="Pfam" id="PF12796">
    <property type="entry name" value="Ank_2"/>
    <property type="match status" value="1"/>
</dbReference>
<proteinExistence type="predicted"/>
<gene>
    <name evidence="4" type="ORF">PMIN01_06061</name>
</gene>
<dbReference type="PROSITE" id="PS50088">
    <property type="entry name" value="ANK_REPEAT"/>
    <property type="match status" value="1"/>
</dbReference>
<protein>
    <submittedName>
        <fullName evidence="4">Ankyrin repeat protein</fullName>
    </submittedName>
</protein>
<dbReference type="InterPro" id="IPR036770">
    <property type="entry name" value="Ankyrin_rpt-contain_sf"/>
</dbReference>
<dbReference type="PROSITE" id="PS50297">
    <property type="entry name" value="ANK_REP_REGION"/>
    <property type="match status" value="1"/>
</dbReference>